<keyword evidence="3" id="KW-1185">Reference proteome</keyword>
<proteinExistence type="predicted"/>
<dbReference type="NCBIfam" id="TIGR00199">
    <property type="entry name" value="PncC_domain"/>
    <property type="match status" value="1"/>
</dbReference>
<dbReference type="SUPFAM" id="SSF142433">
    <property type="entry name" value="CinA-like"/>
    <property type="match status" value="1"/>
</dbReference>
<dbReference type="Proteomes" id="UP000028725">
    <property type="component" value="Unassembled WGS sequence"/>
</dbReference>
<feature type="domain" description="CinA C-terminal" evidence="1">
    <location>
        <begin position="11"/>
        <end position="162"/>
    </location>
</feature>
<accession>A0A085WEJ9</accession>
<sequence length="167" mass="17028">MSVSPELRERARAVLERCRGAGVKLALAEASTGGLISASLTEVPGASAVVERALVPYSNESKEQLLGVSPSLFLAHGAVSAEVAQAMAEGLLARAPVELVLAETGIAGPGGGTPAKPVGLVFLALARRGAASVVLERHVFPGDRGSVRQSAALRGMELILDQLGETP</sequence>
<evidence type="ECO:0000259" key="1">
    <source>
        <dbReference type="Pfam" id="PF02464"/>
    </source>
</evidence>
<dbReference type="InterPro" id="IPR036653">
    <property type="entry name" value="CinA-like_C"/>
</dbReference>
<protein>
    <submittedName>
        <fullName evidence="2">Competence/damage-inducible protein CinA</fullName>
    </submittedName>
</protein>
<evidence type="ECO:0000313" key="3">
    <source>
        <dbReference type="Proteomes" id="UP000028725"/>
    </source>
</evidence>
<organism evidence="2 3">
    <name type="scientific">Hyalangium minutum</name>
    <dbReference type="NCBI Taxonomy" id="394096"/>
    <lineage>
        <taxon>Bacteria</taxon>
        <taxon>Pseudomonadati</taxon>
        <taxon>Myxococcota</taxon>
        <taxon>Myxococcia</taxon>
        <taxon>Myxococcales</taxon>
        <taxon>Cystobacterineae</taxon>
        <taxon>Archangiaceae</taxon>
        <taxon>Hyalangium</taxon>
    </lineage>
</organism>
<dbReference type="RefSeq" id="WP_044192761.1">
    <property type="nucleotide sequence ID" value="NZ_JMCB01000011.1"/>
</dbReference>
<comment type="caution">
    <text evidence="2">The sequence shown here is derived from an EMBL/GenBank/DDBJ whole genome shotgun (WGS) entry which is preliminary data.</text>
</comment>
<dbReference type="Pfam" id="PF02464">
    <property type="entry name" value="CinA"/>
    <property type="match status" value="1"/>
</dbReference>
<reference evidence="2 3" key="1">
    <citation type="submission" date="2014-04" db="EMBL/GenBank/DDBJ databases">
        <title>Genome assembly of Hyalangium minutum DSM 14724.</title>
        <authorList>
            <person name="Sharma G."/>
            <person name="Subramanian S."/>
        </authorList>
    </citation>
    <scope>NUCLEOTIDE SEQUENCE [LARGE SCALE GENOMIC DNA]</scope>
    <source>
        <strain evidence="2 3">DSM 14724</strain>
    </source>
</reference>
<dbReference type="InterPro" id="IPR008136">
    <property type="entry name" value="CinA_C"/>
</dbReference>
<gene>
    <name evidence="2" type="ORF">DB31_1177</name>
</gene>
<name>A0A085WEJ9_9BACT</name>
<dbReference type="STRING" id="394096.DB31_1177"/>
<dbReference type="EMBL" id="JMCB01000011">
    <property type="protein sequence ID" value="KFE66112.1"/>
    <property type="molecule type" value="Genomic_DNA"/>
</dbReference>
<evidence type="ECO:0000313" key="2">
    <source>
        <dbReference type="EMBL" id="KFE66112.1"/>
    </source>
</evidence>
<dbReference type="PATRIC" id="fig|394096.3.peg.5519"/>
<dbReference type="AlphaFoldDB" id="A0A085WEJ9"/>
<dbReference type="OrthoDB" id="9801454at2"/>
<dbReference type="Gene3D" id="3.90.950.20">
    <property type="entry name" value="CinA-like"/>
    <property type="match status" value="1"/>
</dbReference>